<evidence type="ECO:0000256" key="1">
    <source>
        <dbReference type="SAM" id="Phobius"/>
    </source>
</evidence>
<keyword evidence="1" id="KW-0472">Membrane</keyword>
<dbReference type="AlphaFoldDB" id="A0A4U5NXR6"/>
<organism evidence="2 3">
    <name type="scientific">Steinernema carpocapsae</name>
    <name type="common">Entomopathogenic nematode</name>
    <dbReference type="NCBI Taxonomy" id="34508"/>
    <lineage>
        <taxon>Eukaryota</taxon>
        <taxon>Metazoa</taxon>
        <taxon>Ecdysozoa</taxon>
        <taxon>Nematoda</taxon>
        <taxon>Chromadorea</taxon>
        <taxon>Rhabditida</taxon>
        <taxon>Tylenchina</taxon>
        <taxon>Panagrolaimomorpha</taxon>
        <taxon>Strongyloidoidea</taxon>
        <taxon>Steinernematidae</taxon>
        <taxon>Steinernema</taxon>
    </lineage>
</organism>
<protein>
    <recommendedName>
        <fullName evidence="4">G-protein coupled receptors family 1 profile domain-containing protein</fullName>
    </recommendedName>
</protein>
<evidence type="ECO:0000313" key="3">
    <source>
        <dbReference type="Proteomes" id="UP000298663"/>
    </source>
</evidence>
<keyword evidence="1" id="KW-1133">Transmembrane helix</keyword>
<keyword evidence="3" id="KW-1185">Reference proteome</keyword>
<comment type="caution">
    <text evidence="2">The sequence shown here is derived from an EMBL/GenBank/DDBJ whole genome shotgun (WGS) entry which is preliminary data.</text>
</comment>
<evidence type="ECO:0008006" key="4">
    <source>
        <dbReference type="Google" id="ProtNLM"/>
    </source>
</evidence>
<dbReference type="InterPro" id="IPR053220">
    <property type="entry name" value="Nematode_rcpt-like_serp_H"/>
</dbReference>
<keyword evidence="1" id="KW-0812">Transmembrane</keyword>
<accession>A0A4U5NXR6</accession>
<sequence length="327" mass="37996">MPTLETVFNRILDFTAVFSLMSYIPSIAIITFKTPSKMRGFSRPLINIFCWNSIVNLLFIFARPFPMMPLSCFKLTGFIEYWVDNEEVGKAALMITLFTMVNVAVALFISFQLRYMNIAHSKFIANHRRIWFYIYAACFHLFASVVYFVLYRTWVIPVDNYYVPIDPSLRLNLFCMAPIGANSYISPLYLFFFIGFICVSLLLFVYFSFQELNKHKNIMSEKTAKMQRKLLWNLIVLSSIPIGLGGLPYLVLSATIEFHYWEHAQIVCVIMTLLMLNYGPIMCIACLLMFKTYRKYCREIFSKLVYVGRQTTVSTPVISFAAKPMSF</sequence>
<dbReference type="EMBL" id="AZBU02000003">
    <property type="protein sequence ID" value="TKR88407.1"/>
    <property type="molecule type" value="Genomic_DNA"/>
</dbReference>
<dbReference type="Proteomes" id="UP000298663">
    <property type="component" value="Unassembled WGS sequence"/>
</dbReference>
<gene>
    <name evidence="2" type="ORF">L596_012660</name>
</gene>
<reference evidence="2 3" key="2">
    <citation type="journal article" date="2019" name="G3 (Bethesda)">
        <title>Hybrid Assembly of the Genome of the Entomopathogenic Nematode Steinernema carpocapsae Identifies the X-Chromosome.</title>
        <authorList>
            <person name="Serra L."/>
            <person name="Macchietto M."/>
            <person name="Macias-Munoz A."/>
            <person name="McGill C.J."/>
            <person name="Rodriguez I.M."/>
            <person name="Rodriguez B."/>
            <person name="Murad R."/>
            <person name="Mortazavi A."/>
        </authorList>
    </citation>
    <scope>NUCLEOTIDE SEQUENCE [LARGE SCALE GENOMIC DNA]</scope>
    <source>
        <strain evidence="2 3">ALL</strain>
    </source>
</reference>
<dbReference type="OrthoDB" id="10478102at2759"/>
<feature type="transmembrane region" description="Helical" evidence="1">
    <location>
        <begin position="44"/>
        <end position="62"/>
    </location>
</feature>
<dbReference type="PANTHER" id="PTHR22941">
    <property type="entry name" value="SERPENTINE RECEPTOR"/>
    <property type="match status" value="1"/>
</dbReference>
<proteinExistence type="predicted"/>
<reference evidence="2 3" key="1">
    <citation type="journal article" date="2015" name="Genome Biol.">
        <title>Comparative genomics of Steinernema reveals deeply conserved gene regulatory networks.</title>
        <authorList>
            <person name="Dillman A.R."/>
            <person name="Macchietto M."/>
            <person name="Porter C.F."/>
            <person name="Rogers A."/>
            <person name="Williams B."/>
            <person name="Antoshechkin I."/>
            <person name="Lee M.M."/>
            <person name="Goodwin Z."/>
            <person name="Lu X."/>
            <person name="Lewis E.E."/>
            <person name="Goodrich-Blair H."/>
            <person name="Stock S.P."/>
            <person name="Adams B.J."/>
            <person name="Sternberg P.W."/>
            <person name="Mortazavi A."/>
        </authorList>
    </citation>
    <scope>NUCLEOTIDE SEQUENCE [LARGE SCALE GENOMIC DNA]</scope>
    <source>
        <strain evidence="2 3">ALL</strain>
    </source>
</reference>
<dbReference type="PANTHER" id="PTHR22941:SF26">
    <property type="entry name" value="SERPENTINE RECEPTOR, CLASS H"/>
    <property type="match status" value="1"/>
</dbReference>
<feature type="transmembrane region" description="Helical" evidence="1">
    <location>
        <begin position="264"/>
        <end position="290"/>
    </location>
</feature>
<name>A0A4U5NXR6_STECR</name>
<feature type="transmembrane region" description="Helical" evidence="1">
    <location>
        <begin position="91"/>
        <end position="109"/>
    </location>
</feature>
<dbReference type="Pfam" id="PF10318">
    <property type="entry name" value="7TM_GPCR_Srh"/>
    <property type="match status" value="1"/>
</dbReference>
<feature type="transmembrane region" description="Helical" evidence="1">
    <location>
        <begin position="12"/>
        <end position="32"/>
    </location>
</feature>
<feature type="transmembrane region" description="Helical" evidence="1">
    <location>
        <begin position="188"/>
        <end position="209"/>
    </location>
</feature>
<evidence type="ECO:0000313" key="2">
    <source>
        <dbReference type="EMBL" id="TKR88407.1"/>
    </source>
</evidence>
<feature type="transmembrane region" description="Helical" evidence="1">
    <location>
        <begin position="130"/>
        <end position="150"/>
    </location>
</feature>
<dbReference type="InterPro" id="IPR019422">
    <property type="entry name" value="7TM_GPCR_serpentine_rcpt_Srh"/>
</dbReference>
<feature type="transmembrane region" description="Helical" evidence="1">
    <location>
        <begin position="230"/>
        <end position="252"/>
    </location>
</feature>